<dbReference type="AlphaFoldDB" id="A0A835W743"/>
<organism evidence="2 3">
    <name type="scientific">Chlamydomonas incerta</name>
    <dbReference type="NCBI Taxonomy" id="51695"/>
    <lineage>
        <taxon>Eukaryota</taxon>
        <taxon>Viridiplantae</taxon>
        <taxon>Chlorophyta</taxon>
        <taxon>core chlorophytes</taxon>
        <taxon>Chlorophyceae</taxon>
        <taxon>CS clade</taxon>
        <taxon>Chlamydomonadales</taxon>
        <taxon>Chlamydomonadaceae</taxon>
        <taxon>Chlamydomonas</taxon>
    </lineage>
</organism>
<name>A0A835W743_CHLIN</name>
<dbReference type="EMBL" id="JAEHOC010000008">
    <property type="protein sequence ID" value="KAG2439619.1"/>
    <property type="molecule type" value="Genomic_DNA"/>
</dbReference>
<dbReference type="OrthoDB" id="551223at2759"/>
<dbReference type="Proteomes" id="UP000650467">
    <property type="component" value="Unassembled WGS sequence"/>
</dbReference>
<sequence length="306" mass="32252">MLALVVKFLALPDRQPLLTFLRAKPEAVSIPFISWIADQEATAVGEQKRVLAGICEELVTIRERLDDERMESLYLDSLAAITAGEQAAITAGGGGERGPAETEQAALALAASPEQYAVKLAEVVTGRPVVAAGYGDPVYDLLVQAVPPAALSPQGVKKGHEMAKELAADLRARRKRSVQAMIGRAQLTPEQADRLMAGSNACRILDMLLLLPSTPDRLASLPDCFTPPPPPEAEPAAAGAPGAAASMSAPSPSSDSEELVWWGLVGEALLAELRLLREEVRATWLDSLEVGPQGQAQGQAQQGDAA</sequence>
<evidence type="ECO:0000313" key="2">
    <source>
        <dbReference type="EMBL" id="KAG2439619.1"/>
    </source>
</evidence>
<feature type="region of interest" description="Disordered" evidence="1">
    <location>
        <begin position="221"/>
        <end position="252"/>
    </location>
</feature>
<proteinExistence type="predicted"/>
<protein>
    <submittedName>
        <fullName evidence="2">Uncharacterized protein</fullName>
    </submittedName>
</protein>
<comment type="caution">
    <text evidence="2">The sequence shown here is derived from an EMBL/GenBank/DDBJ whole genome shotgun (WGS) entry which is preliminary data.</text>
</comment>
<gene>
    <name evidence="2" type="ORF">HXX76_004971</name>
</gene>
<feature type="compositionally biased region" description="Low complexity" evidence="1">
    <location>
        <begin position="234"/>
        <end position="252"/>
    </location>
</feature>
<reference evidence="2" key="1">
    <citation type="journal article" date="2020" name="bioRxiv">
        <title>Comparative genomics of Chlamydomonas.</title>
        <authorList>
            <person name="Craig R.J."/>
            <person name="Hasan A.R."/>
            <person name="Ness R.W."/>
            <person name="Keightley P.D."/>
        </authorList>
    </citation>
    <scope>NUCLEOTIDE SEQUENCE</scope>
    <source>
        <strain evidence="2">SAG 7.73</strain>
    </source>
</reference>
<accession>A0A835W743</accession>
<evidence type="ECO:0000313" key="3">
    <source>
        <dbReference type="Proteomes" id="UP000650467"/>
    </source>
</evidence>
<keyword evidence="3" id="KW-1185">Reference proteome</keyword>
<evidence type="ECO:0000256" key="1">
    <source>
        <dbReference type="SAM" id="MobiDB-lite"/>
    </source>
</evidence>